<accession>A0A1Y3GC44</accession>
<keyword evidence="2" id="KW-1185">Reference proteome</keyword>
<dbReference type="AlphaFoldDB" id="A0A1Y3GC44"/>
<name>A0A1Y3GC44_9EURY</name>
<comment type="caution">
    <text evidence="1">The sequence shown here is derived from an EMBL/GenBank/DDBJ whole genome shotgun (WGS) entry which is preliminary data.</text>
</comment>
<proteinExistence type="predicted"/>
<gene>
    <name evidence="1" type="ORF">AMET1_0683</name>
</gene>
<dbReference type="EMBL" id="MRZU01000003">
    <property type="protein sequence ID" value="OUJ19031.1"/>
    <property type="molecule type" value="Genomic_DNA"/>
</dbReference>
<protein>
    <submittedName>
        <fullName evidence="1">Uncharacterized protein</fullName>
    </submittedName>
</protein>
<reference evidence="1 2" key="1">
    <citation type="submission" date="2016-12" db="EMBL/GenBank/DDBJ databases">
        <title>Discovery of methanogenic haloarchaea.</title>
        <authorList>
            <person name="Sorokin D.Y."/>
            <person name="Makarova K.S."/>
            <person name="Abbas B."/>
            <person name="Ferrer M."/>
            <person name="Golyshin P.N."/>
        </authorList>
    </citation>
    <scope>NUCLEOTIDE SEQUENCE [LARGE SCALE GENOMIC DNA]</scope>
    <source>
        <strain evidence="1">AMET1</strain>
    </source>
</reference>
<organism evidence="1 2">
    <name type="scientific">Methanonatronarchaeum thermophilum</name>
    <dbReference type="NCBI Taxonomy" id="1927129"/>
    <lineage>
        <taxon>Archaea</taxon>
        <taxon>Methanobacteriati</taxon>
        <taxon>Methanobacteriota</taxon>
        <taxon>Methanonatronarchaeia</taxon>
        <taxon>Methanonatronarchaeales</taxon>
        <taxon>Methanonatronarchaeaceae</taxon>
        <taxon>Methanonatronarchaeum</taxon>
    </lineage>
</organism>
<dbReference type="Proteomes" id="UP000195137">
    <property type="component" value="Unassembled WGS sequence"/>
</dbReference>
<evidence type="ECO:0000313" key="1">
    <source>
        <dbReference type="EMBL" id="OUJ19031.1"/>
    </source>
</evidence>
<sequence length="55" mass="6399">MKNPCYLSSELTTLKRRISEKNVNDIEVHDLFSSIIQGLSKVKVKHKVKFYIGVY</sequence>
<evidence type="ECO:0000313" key="2">
    <source>
        <dbReference type="Proteomes" id="UP000195137"/>
    </source>
</evidence>